<dbReference type="EMBL" id="PJQL01001043">
    <property type="protein sequence ID" value="RCH90947.1"/>
    <property type="molecule type" value="Genomic_DNA"/>
</dbReference>
<name>A0A367JLZ5_RHIAZ</name>
<comment type="caution">
    <text evidence="1">The sequence shown here is derived from an EMBL/GenBank/DDBJ whole genome shotgun (WGS) entry which is preliminary data.</text>
</comment>
<reference evidence="1 2" key="1">
    <citation type="journal article" date="2018" name="G3 (Bethesda)">
        <title>Phylogenetic and Phylogenomic Definition of Rhizopus Species.</title>
        <authorList>
            <person name="Gryganskyi A.P."/>
            <person name="Golan J."/>
            <person name="Dolatabadi S."/>
            <person name="Mondo S."/>
            <person name="Robb S."/>
            <person name="Idnurm A."/>
            <person name="Muszewska A."/>
            <person name="Steczkiewicz K."/>
            <person name="Masonjones S."/>
            <person name="Liao H.L."/>
            <person name="Gajdeczka M.T."/>
            <person name="Anike F."/>
            <person name="Vuek A."/>
            <person name="Anishchenko I.M."/>
            <person name="Voigt K."/>
            <person name="de Hoog G.S."/>
            <person name="Smith M.E."/>
            <person name="Heitman J."/>
            <person name="Vilgalys R."/>
            <person name="Stajich J.E."/>
        </authorList>
    </citation>
    <scope>NUCLEOTIDE SEQUENCE [LARGE SCALE GENOMIC DNA]</scope>
    <source>
        <strain evidence="1 2">CBS 357.93</strain>
    </source>
</reference>
<dbReference type="STRING" id="86630.A0A367JLZ5"/>
<evidence type="ECO:0000313" key="2">
    <source>
        <dbReference type="Proteomes" id="UP000252139"/>
    </source>
</evidence>
<accession>A0A367JLZ5</accession>
<sequence>MKEPKEMCSDNSHLWGIEDRFLCDEDFELPSFPNRSVGHRSLPVDSEILTIIFNGFPCQYGRKDDGLEQLQADMLHNLSIYSTIRDSGILSRTAGVLSGRSYAVLEFKKFSIVSLTHKVHWQYSSVATVDPVQRDSEVLVYAHWCSMPPYCRYYYSPSHIVAGCPVKLRLTTYYHCNKTVHMSKGCPRKNSYVNSTAFNKKAHKSPVATQVFLHDNPTKKPVVRSISTQSSLAVHPTPINSKIDLLQSISDASAVSIVADISSSSASFPSSSRYLPCQTRSQTAAALISSEDVPGASSDIPSSSILEIVESESMELDNDDASHHQNAPSHVDPASAVDFCHNQSIELQQVFHTQFQAKDSIWSRHYGLVCFSPDLLFTNSIISDCGHIITATISHKHQLFDPFTVSDILRHPSDILSMSPARQILLGNFNYSYTTHPSTSRPQQAPFSWLQYNDQFFHDGITPVGSSSEATFHRDMTRSCIDYIFPAWSDRLLLSMHFRLTSSAPSRPQLGKSIWRAHPRLVSSKAFHIKLATKITRRIASFPTSTSAQDKWDVIKDTTIAVARKFTRCQFN</sequence>
<evidence type="ECO:0000313" key="1">
    <source>
        <dbReference type="EMBL" id="RCH90947.1"/>
    </source>
</evidence>
<protein>
    <submittedName>
        <fullName evidence="1">Uncharacterized protein</fullName>
    </submittedName>
</protein>
<dbReference type="Proteomes" id="UP000252139">
    <property type="component" value="Unassembled WGS sequence"/>
</dbReference>
<gene>
    <name evidence="1" type="ORF">CU097_011167</name>
</gene>
<proteinExistence type="predicted"/>
<dbReference type="OrthoDB" id="3863715at2759"/>
<dbReference type="AlphaFoldDB" id="A0A367JLZ5"/>
<keyword evidence="2" id="KW-1185">Reference proteome</keyword>
<organism evidence="1 2">
    <name type="scientific">Rhizopus azygosporus</name>
    <name type="common">Rhizopus microsporus var. azygosporus</name>
    <dbReference type="NCBI Taxonomy" id="86630"/>
    <lineage>
        <taxon>Eukaryota</taxon>
        <taxon>Fungi</taxon>
        <taxon>Fungi incertae sedis</taxon>
        <taxon>Mucoromycota</taxon>
        <taxon>Mucoromycotina</taxon>
        <taxon>Mucoromycetes</taxon>
        <taxon>Mucorales</taxon>
        <taxon>Mucorineae</taxon>
        <taxon>Rhizopodaceae</taxon>
        <taxon>Rhizopus</taxon>
    </lineage>
</organism>